<evidence type="ECO:0000256" key="1">
    <source>
        <dbReference type="SAM" id="MobiDB-lite"/>
    </source>
</evidence>
<comment type="caution">
    <text evidence="2">The sequence shown here is derived from an EMBL/GenBank/DDBJ whole genome shotgun (WGS) entry which is preliminary data.</text>
</comment>
<organism evidence="2 3">
    <name type="scientific">Prauserella endophytica</name>
    <dbReference type="NCBI Taxonomy" id="1592324"/>
    <lineage>
        <taxon>Bacteria</taxon>
        <taxon>Bacillati</taxon>
        <taxon>Actinomycetota</taxon>
        <taxon>Actinomycetes</taxon>
        <taxon>Pseudonocardiales</taxon>
        <taxon>Pseudonocardiaceae</taxon>
        <taxon>Prauserella</taxon>
        <taxon>Prauserella coralliicola group</taxon>
    </lineage>
</organism>
<name>A0ABY2RUD0_9PSEU</name>
<evidence type="ECO:0000313" key="2">
    <source>
        <dbReference type="EMBL" id="TKG60925.1"/>
    </source>
</evidence>
<accession>A0ABY2RUD0</accession>
<proteinExistence type="predicted"/>
<dbReference type="RefSeq" id="WP_137097130.1">
    <property type="nucleotide sequence ID" value="NZ_SWMS01000033.1"/>
</dbReference>
<gene>
    <name evidence="2" type="ORF">FCN18_34390</name>
</gene>
<sequence>MVHFLLLCSHTRCLDEIGDDEIAELVENPQSIPRYVWCDHCVTWQPVAELVTASPAANNATDPDEPAYTELVTNVGPAEGNAHAAVPGPRLERTAGTADAEPTPGVEGADSPAPSTPRTTGRHRRSSRSEQYAR</sequence>
<protein>
    <submittedName>
        <fullName evidence="2">Uncharacterized protein</fullName>
    </submittedName>
</protein>
<keyword evidence="3" id="KW-1185">Reference proteome</keyword>
<dbReference type="Proteomes" id="UP000309992">
    <property type="component" value="Unassembled WGS sequence"/>
</dbReference>
<reference evidence="2 3" key="1">
    <citation type="journal article" date="2015" name="Antonie Van Leeuwenhoek">
        <title>Prauserella endophytica sp. nov., an endophytic actinobacterium isolated from Tamarix taklamakanensis.</title>
        <authorList>
            <person name="Liu J.M."/>
            <person name="Habden X."/>
            <person name="Guo L."/>
            <person name="Tuo L."/>
            <person name="Jiang Z.K."/>
            <person name="Liu S.W."/>
            <person name="Liu X.F."/>
            <person name="Chen L."/>
            <person name="Li R.F."/>
            <person name="Zhang Y.Q."/>
            <person name="Sun C.H."/>
        </authorList>
    </citation>
    <scope>NUCLEOTIDE SEQUENCE [LARGE SCALE GENOMIC DNA]</scope>
    <source>
        <strain evidence="2 3">CGMCC 4.7182</strain>
    </source>
</reference>
<feature type="region of interest" description="Disordered" evidence="1">
    <location>
        <begin position="75"/>
        <end position="134"/>
    </location>
</feature>
<evidence type="ECO:0000313" key="3">
    <source>
        <dbReference type="Proteomes" id="UP000309992"/>
    </source>
</evidence>
<dbReference type="EMBL" id="SWMS01000033">
    <property type="protein sequence ID" value="TKG60925.1"/>
    <property type="molecule type" value="Genomic_DNA"/>
</dbReference>